<dbReference type="EC" id="2.3.1.274" evidence="8 10"/>
<dbReference type="InterPro" id="IPR003664">
    <property type="entry name" value="FA_synthesis"/>
</dbReference>
<keyword evidence="6 10" id="KW-0594">Phospholipid biosynthesis</keyword>
<dbReference type="HAMAP" id="MF_00019">
    <property type="entry name" value="PlsX"/>
    <property type="match status" value="1"/>
</dbReference>
<dbReference type="AlphaFoldDB" id="A0A974XHA8"/>
<keyword evidence="12" id="KW-1185">Reference proteome</keyword>
<keyword evidence="3 10" id="KW-0444">Lipid biosynthesis</keyword>
<dbReference type="PANTHER" id="PTHR30100">
    <property type="entry name" value="FATTY ACID/PHOSPHOLIPID SYNTHESIS PROTEIN PLSX"/>
    <property type="match status" value="1"/>
</dbReference>
<evidence type="ECO:0000256" key="4">
    <source>
        <dbReference type="ARBA" id="ARBA00022679"/>
    </source>
</evidence>
<dbReference type="GO" id="GO:0043811">
    <property type="term" value="F:phosphate:acyl-[acyl carrier protein] acyltransferase activity"/>
    <property type="evidence" value="ECO:0007669"/>
    <property type="project" value="UniProtKB-UniRule"/>
</dbReference>
<dbReference type="SUPFAM" id="SSF53659">
    <property type="entry name" value="Isocitrate/Isopropylmalate dehydrogenase-like"/>
    <property type="match status" value="1"/>
</dbReference>
<dbReference type="EMBL" id="CP071444">
    <property type="protein sequence ID" value="QSX08730.1"/>
    <property type="molecule type" value="Genomic_DNA"/>
</dbReference>
<comment type="function">
    <text evidence="10">Catalyzes the reversible formation of acyl-phosphate (acyl-PO(4)) from acyl-[acyl-carrier-protein] (acyl-ACP). This enzyme utilizes acyl-ACP as fatty acyl donor, but not acyl-CoA.</text>
</comment>
<dbReference type="GO" id="GO:0008654">
    <property type="term" value="P:phospholipid biosynthetic process"/>
    <property type="evidence" value="ECO:0007669"/>
    <property type="project" value="UniProtKB-KW"/>
</dbReference>
<keyword evidence="2 10" id="KW-0963">Cytoplasm</keyword>
<accession>A0A974XHA8</accession>
<evidence type="ECO:0000256" key="2">
    <source>
        <dbReference type="ARBA" id="ARBA00022490"/>
    </source>
</evidence>
<dbReference type="GO" id="GO:0006633">
    <property type="term" value="P:fatty acid biosynthetic process"/>
    <property type="evidence" value="ECO:0007669"/>
    <property type="project" value="UniProtKB-UniRule"/>
</dbReference>
<dbReference type="InterPro" id="IPR012281">
    <property type="entry name" value="Phospholipid_synth_PlsX-like"/>
</dbReference>
<evidence type="ECO:0000256" key="8">
    <source>
        <dbReference type="ARBA" id="ARBA00024069"/>
    </source>
</evidence>
<organism evidence="11 12">
    <name type="scientific">Alkalibacter rhizosphaerae</name>
    <dbReference type="NCBI Taxonomy" id="2815577"/>
    <lineage>
        <taxon>Bacteria</taxon>
        <taxon>Bacillati</taxon>
        <taxon>Bacillota</taxon>
        <taxon>Clostridia</taxon>
        <taxon>Eubacteriales</taxon>
        <taxon>Eubacteriaceae</taxon>
        <taxon>Alkalibacter</taxon>
    </lineage>
</organism>
<comment type="subunit">
    <text evidence="9 10">Homodimer. Probably interacts with PlsY.</text>
</comment>
<reference evidence="11" key="1">
    <citation type="submission" date="2021-03" db="EMBL/GenBank/DDBJ databases">
        <title>Alkalibacter marinus sp. nov., isolated from tidal flat sediment.</title>
        <authorList>
            <person name="Namirimu T."/>
            <person name="Yang J.-A."/>
            <person name="Yang S.-H."/>
            <person name="Kim Y.-J."/>
            <person name="Kwon K.K."/>
        </authorList>
    </citation>
    <scope>NUCLEOTIDE SEQUENCE</scope>
    <source>
        <strain evidence="11">ES005</strain>
    </source>
</reference>
<keyword evidence="4 10" id="KW-0808">Transferase</keyword>
<evidence type="ECO:0000256" key="10">
    <source>
        <dbReference type="HAMAP-Rule" id="MF_00019"/>
    </source>
</evidence>
<dbReference type="Gene3D" id="3.40.718.10">
    <property type="entry name" value="Isopropylmalate Dehydrogenase"/>
    <property type="match status" value="1"/>
</dbReference>
<dbReference type="RefSeq" id="WP_207300071.1">
    <property type="nucleotide sequence ID" value="NZ_CP071444.1"/>
</dbReference>
<proteinExistence type="inferred from homology"/>
<keyword evidence="7 10" id="KW-1208">Phospholipid metabolism</keyword>
<protein>
    <recommendedName>
        <fullName evidence="8 10">Phosphate acyltransferase</fullName>
        <ecNumber evidence="8 10">2.3.1.274</ecNumber>
    </recommendedName>
    <alternativeName>
        <fullName evidence="10">Acyl-ACP phosphotransacylase</fullName>
    </alternativeName>
    <alternativeName>
        <fullName evidence="10">Acyl-[acyl-carrier-protein]--phosphate acyltransferase</fullName>
    </alternativeName>
    <alternativeName>
        <fullName evidence="10">Phosphate-acyl-ACP acyltransferase</fullName>
    </alternativeName>
</protein>
<comment type="catalytic activity">
    <reaction evidence="1 10">
        <text>a fatty acyl-[ACP] + phosphate = an acyl phosphate + holo-[ACP]</text>
        <dbReference type="Rhea" id="RHEA:42292"/>
        <dbReference type="Rhea" id="RHEA-COMP:9685"/>
        <dbReference type="Rhea" id="RHEA-COMP:14125"/>
        <dbReference type="ChEBI" id="CHEBI:43474"/>
        <dbReference type="ChEBI" id="CHEBI:59918"/>
        <dbReference type="ChEBI" id="CHEBI:64479"/>
        <dbReference type="ChEBI" id="CHEBI:138651"/>
        <dbReference type="EC" id="2.3.1.274"/>
    </reaction>
</comment>
<dbReference type="Proteomes" id="UP000663499">
    <property type="component" value="Chromosome"/>
</dbReference>
<comment type="pathway">
    <text evidence="10">Lipid metabolism; phospholipid metabolism.</text>
</comment>
<name>A0A974XHA8_9FIRM</name>
<evidence type="ECO:0000256" key="1">
    <source>
        <dbReference type="ARBA" id="ARBA00001232"/>
    </source>
</evidence>
<dbReference type="PIRSF" id="PIRSF002465">
    <property type="entry name" value="Phsphlp_syn_PlsX"/>
    <property type="match status" value="1"/>
</dbReference>
<dbReference type="GO" id="GO:0005737">
    <property type="term" value="C:cytoplasm"/>
    <property type="evidence" value="ECO:0007669"/>
    <property type="project" value="UniProtKB-SubCell"/>
</dbReference>
<evidence type="ECO:0000256" key="3">
    <source>
        <dbReference type="ARBA" id="ARBA00022516"/>
    </source>
</evidence>
<keyword evidence="11" id="KW-0012">Acyltransferase</keyword>
<sequence>MKIYVDAMGGDHAPAEIVKGAVLAARDFDRKIHLIGNQELLEQELVKHGSVEGLIEIVHASEVVKNEDEPARVIRQKKDSSMVVGMRLLKEEPDAILVSAGSTGALLAGGTLLLGRIKGIQRPALTVALPSGKATPTLLLDVGANADCKASYLVQFAMMASVYAQNILDIPDPKVGLINIGTEANKGNELYKETYALLETSGLHFIGNVESRDLVTSEADILVCDGFTGNIILKLTEGLSGYIMGALKTAMTENLRSTMGAMLLKPALKKFKTKFDYKEYGGAPLLGIKSGIIKAHGSSDAKAFYNAIRQGIVFQEKKVLEKISNKIVEIQ</sequence>
<gene>
    <name evidence="10 11" type="primary">plsX</name>
    <name evidence="11" type="ORF">J0B03_01155</name>
</gene>
<evidence type="ECO:0000313" key="12">
    <source>
        <dbReference type="Proteomes" id="UP000663499"/>
    </source>
</evidence>
<evidence type="ECO:0000256" key="7">
    <source>
        <dbReference type="ARBA" id="ARBA00023264"/>
    </source>
</evidence>
<dbReference type="PANTHER" id="PTHR30100:SF1">
    <property type="entry name" value="PHOSPHATE ACYLTRANSFERASE"/>
    <property type="match status" value="1"/>
</dbReference>
<evidence type="ECO:0000256" key="9">
    <source>
        <dbReference type="ARBA" id="ARBA00046608"/>
    </source>
</evidence>
<comment type="subcellular location">
    <subcellularLocation>
        <location evidence="10">Cytoplasm</location>
    </subcellularLocation>
    <text evidence="10">Associated with the membrane possibly through PlsY.</text>
</comment>
<dbReference type="Pfam" id="PF02504">
    <property type="entry name" value="FA_synthesis"/>
    <property type="match status" value="1"/>
</dbReference>
<dbReference type="KEGG" id="alka:J0B03_01155"/>
<comment type="similarity">
    <text evidence="10">Belongs to the PlsX family.</text>
</comment>
<evidence type="ECO:0000313" key="11">
    <source>
        <dbReference type="EMBL" id="QSX08730.1"/>
    </source>
</evidence>
<evidence type="ECO:0000256" key="5">
    <source>
        <dbReference type="ARBA" id="ARBA00023098"/>
    </source>
</evidence>
<keyword evidence="5 10" id="KW-0443">Lipid metabolism</keyword>
<dbReference type="NCBIfam" id="TIGR00182">
    <property type="entry name" value="plsX"/>
    <property type="match status" value="1"/>
</dbReference>
<evidence type="ECO:0000256" key="6">
    <source>
        <dbReference type="ARBA" id="ARBA00023209"/>
    </source>
</evidence>